<name>A0A926D3A1_9FIRM</name>
<dbReference type="AlphaFoldDB" id="A0A926D3A1"/>
<dbReference type="InterPro" id="IPR002052">
    <property type="entry name" value="DNA_methylase_N6_adenine_CS"/>
</dbReference>
<dbReference type="PANTHER" id="PTHR43542">
    <property type="entry name" value="METHYLTRANSFERASE"/>
    <property type="match status" value="1"/>
</dbReference>
<evidence type="ECO:0000313" key="3">
    <source>
        <dbReference type="EMBL" id="MBC8530963.1"/>
    </source>
</evidence>
<evidence type="ECO:0000313" key="4">
    <source>
        <dbReference type="Proteomes" id="UP000623172"/>
    </source>
</evidence>
<dbReference type="NCBIfam" id="TIGR00095">
    <property type="entry name" value="16S rRNA (guanine(966)-N(2))-methyltransferase RsmD"/>
    <property type="match status" value="1"/>
</dbReference>
<dbReference type="Proteomes" id="UP000623172">
    <property type="component" value="Unassembled WGS sequence"/>
</dbReference>
<dbReference type="SUPFAM" id="SSF53335">
    <property type="entry name" value="S-adenosyl-L-methionine-dependent methyltransferases"/>
    <property type="match status" value="1"/>
</dbReference>
<comment type="caution">
    <text evidence="3">The sequence shown here is derived from an EMBL/GenBank/DDBJ whole genome shotgun (WGS) entry which is preliminary data.</text>
</comment>
<dbReference type="GO" id="GO:0052913">
    <property type="term" value="F:16S rRNA (guanine(966)-N(2))-methyltransferase activity"/>
    <property type="evidence" value="ECO:0007669"/>
    <property type="project" value="UniProtKB-EC"/>
</dbReference>
<dbReference type="GO" id="GO:0003676">
    <property type="term" value="F:nucleic acid binding"/>
    <property type="evidence" value="ECO:0007669"/>
    <property type="project" value="InterPro"/>
</dbReference>
<gene>
    <name evidence="3" type="primary">rsmD</name>
    <name evidence="3" type="ORF">H8696_03785</name>
</gene>
<organism evidence="3 4">
    <name type="scientific">Gehongia tenuis</name>
    <dbReference type="NCBI Taxonomy" id="2763655"/>
    <lineage>
        <taxon>Bacteria</taxon>
        <taxon>Bacillati</taxon>
        <taxon>Bacillota</taxon>
        <taxon>Clostridia</taxon>
        <taxon>Christensenellales</taxon>
        <taxon>Christensenellaceae</taxon>
        <taxon>Gehongia</taxon>
    </lineage>
</organism>
<protein>
    <submittedName>
        <fullName evidence="3">16S rRNA (Guanine(966)-N(2))-methyltransferase RsmD</fullName>
        <ecNumber evidence="3">2.1.1.171</ecNumber>
    </submittedName>
</protein>
<keyword evidence="1 3" id="KW-0489">Methyltransferase</keyword>
<evidence type="ECO:0000256" key="2">
    <source>
        <dbReference type="ARBA" id="ARBA00022679"/>
    </source>
</evidence>
<dbReference type="Gene3D" id="3.40.50.150">
    <property type="entry name" value="Vaccinia Virus protein VP39"/>
    <property type="match status" value="1"/>
</dbReference>
<evidence type="ECO:0000256" key="1">
    <source>
        <dbReference type="ARBA" id="ARBA00022603"/>
    </source>
</evidence>
<dbReference type="PANTHER" id="PTHR43542:SF1">
    <property type="entry name" value="METHYLTRANSFERASE"/>
    <property type="match status" value="1"/>
</dbReference>
<sequence length="182" mass="19479">MRIIAGTARGRVIKAPAGDSVRPTTDRVKEALFNILQFRLAGANVLDLFAGSGNLGLEALSRGAAKAVFVERDGKTLALLRENVRHLGFGEQSEVMAGDFAAALLRLPGGSFDLVLADPPYAGGFYPGVLDGAQSLLAEEGLLVLEHDGTYRAPETSGGLVRTDQRKYGRVYLSFYQRAVQL</sequence>
<dbReference type="InterPro" id="IPR004398">
    <property type="entry name" value="RNA_MeTrfase_RsmD"/>
</dbReference>
<dbReference type="CDD" id="cd02440">
    <property type="entry name" value="AdoMet_MTases"/>
    <property type="match status" value="1"/>
</dbReference>
<reference evidence="3" key="1">
    <citation type="submission" date="2020-08" db="EMBL/GenBank/DDBJ databases">
        <title>Genome public.</title>
        <authorList>
            <person name="Liu C."/>
            <person name="Sun Q."/>
        </authorList>
    </citation>
    <scope>NUCLEOTIDE SEQUENCE</scope>
    <source>
        <strain evidence="3">NSJ-53</strain>
    </source>
</reference>
<keyword evidence="4" id="KW-1185">Reference proteome</keyword>
<keyword evidence="2 3" id="KW-0808">Transferase</keyword>
<dbReference type="PROSITE" id="PS00092">
    <property type="entry name" value="N6_MTASE"/>
    <property type="match status" value="1"/>
</dbReference>
<accession>A0A926D3A1</accession>
<dbReference type="PIRSF" id="PIRSF004553">
    <property type="entry name" value="CHP00095"/>
    <property type="match status" value="1"/>
</dbReference>
<dbReference type="EMBL" id="JACRSR010000001">
    <property type="protein sequence ID" value="MBC8530963.1"/>
    <property type="molecule type" value="Genomic_DNA"/>
</dbReference>
<proteinExistence type="predicted"/>
<dbReference type="InterPro" id="IPR029063">
    <property type="entry name" value="SAM-dependent_MTases_sf"/>
</dbReference>
<dbReference type="Pfam" id="PF03602">
    <property type="entry name" value="Cons_hypoth95"/>
    <property type="match status" value="1"/>
</dbReference>
<dbReference type="EC" id="2.1.1.171" evidence="3"/>